<sequence>MTNLILGDNLSFSFSDYLAEFRFNQKARMSRRRLSARILKRRRDTTEEDNDIEMVTTFSRKRKAESPPEMVGNAEITKRRQQIQELSLHVLVNYRYLSRGLLVEELRSLNVWLINQ</sequence>
<evidence type="ECO:0000313" key="2">
    <source>
        <dbReference type="EnsemblMetazoa" id="CapteP189129"/>
    </source>
</evidence>
<dbReference type="EnsemblMetazoa" id="CapteT189129">
    <property type="protein sequence ID" value="CapteP189129"/>
    <property type="gene ID" value="CapteG189129"/>
</dbReference>
<organism evidence="1">
    <name type="scientific">Capitella teleta</name>
    <name type="common">Polychaete worm</name>
    <dbReference type="NCBI Taxonomy" id="283909"/>
    <lineage>
        <taxon>Eukaryota</taxon>
        <taxon>Metazoa</taxon>
        <taxon>Spiralia</taxon>
        <taxon>Lophotrochozoa</taxon>
        <taxon>Annelida</taxon>
        <taxon>Polychaeta</taxon>
        <taxon>Sedentaria</taxon>
        <taxon>Scolecida</taxon>
        <taxon>Capitellidae</taxon>
        <taxon>Capitella</taxon>
    </lineage>
</organism>
<dbReference type="EMBL" id="AMQN01003650">
    <property type="status" value="NOT_ANNOTATED_CDS"/>
    <property type="molecule type" value="Genomic_DNA"/>
</dbReference>
<name>R7T7E3_CAPTE</name>
<evidence type="ECO:0000313" key="3">
    <source>
        <dbReference type="Proteomes" id="UP000014760"/>
    </source>
</evidence>
<proteinExistence type="predicted"/>
<dbReference type="AlphaFoldDB" id="R7T7E3"/>
<dbReference type="Proteomes" id="UP000014760">
    <property type="component" value="Unassembled WGS sequence"/>
</dbReference>
<evidence type="ECO:0000313" key="1">
    <source>
        <dbReference type="EMBL" id="ELT87330.1"/>
    </source>
</evidence>
<dbReference type="EMBL" id="KB312379">
    <property type="protein sequence ID" value="ELT87330.1"/>
    <property type="molecule type" value="Genomic_DNA"/>
</dbReference>
<keyword evidence="3" id="KW-1185">Reference proteome</keyword>
<reference evidence="1 3" key="2">
    <citation type="journal article" date="2013" name="Nature">
        <title>Insights into bilaterian evolution from three spiralian genomes.</title>
        <authorList>
            <person name="Simakov O."/>
            <person name="Marletaz F."/>
            <person name="Cho S.J."/>
            <person name="Edsinger-Gonzales E."/>
            <person name="Havlak P."/>
            <person name="Hellsten U."/>
            <person name="Kuo D.H."/>
            <person name="Larsson T."/>
            <person name="Lv J."/>
            <person name="Arendt D."/>
            <person name="Savage R."/>
            <person name="Osoegawa K."/>
            <person name="de Jong P."/>
            <person name="Grimwood J."/>
            <person name="Chapman J.A."/>
            <person name="Shapiro H."/>
            <person name="Aerts A."/>
            <person name="Otillar R.P."/>
            <person name="Terry A.Y."/>
            <person name="Boore J.L."/>
            <person name="Grigoriev I.V."/>
            <person name="Lindberg D.R."/>
            <person name="Seaver E.C."/>
            <person name="Weisblat D.A."/>
            <person name="Putnam N.H."/>
            <person name="Rokhsar D.S."/>
        </authorList>
    </citation>
    <scope>NUCLEOTIDE SEQUENCE</scope>
    <source>
        <strain evidence="1 3">I ESC-2004</strain>
    </source>
</reference>
<reference evidence="2" key="3">
    <citation type="submission" date="2015-06" db="UniProtKB">
        <authorList>
            <consortium name="EnsemblMetazoa"/>
        </authorList>
    </citation>
    <scope>IDENTIFICATION</scope>
</reference>
<gene>
    <name evidence="1" type="ORF">CAPTEDRAFT_189129</name>
</gene>
<reference evidence="3" key="1">
    <citation type="submission" date="2012-12" db="EMBL/GenBank/DDBJ databases">
        <authorList>
            <person name="Hellsten U."/>
            <person name="Grimwood J."/>
            <person name="Chapman J.A."/>
            <person name="Shapiro H."/>
            <person name="Aerts A."/>
            <person name="Otillar R.P."/>
            <person name="Terry A.Y."/>
            <person name="Boore J.L."/>
            <person name="Simakov O."/>
            <person name="Marletaz F."/>
            <person name="Cho S.-J."/>
            <person name="Edsinger-Gonzales E."/>
            <person name="Havlak P."/>
            <person name="Kuo D.-H."/>
            <person name="Larsson T."/>
            <person name="Lv J."/>
            <person name="Arendt D."/>
            <person name="Savage R."/>
            <person name="Osoegawa K."/>
            <person name="de Jong P."/>
            <person name="Lindberg D.R."/>
            <person name="Seaver E.C."/>
            <person name="Weisblat D.A."/>
            <person name="Putnam N.H."/>
            <person name="Grigoriev I.V."/>
            <person name="Rokhsar D.S."/>
        </authorList>
    </citation>
    <scope>NUCLEOTIDE SEQUENCE</scope>
    <source>
        <strain evidence="3">I ESC-2004</strain>
    </source>
</reference>
<dbReference type="HOGENOM" id="CLU_2099190_0_0_1"/>
<protein>
    <submittedName>
        <fullName evidence="1 2">Uncharacterized protein</fullName>
    </submittedName>
</protein>
<accession>R7T7E3</accession>